<comment type="caution">
    <text evidence="2">The sequence shown here is derived from an EMBL/GenBank/DDBJ whole genome shotgun (WGS) entry which is preliminary data.</text>
</comment>
<dbReference type="EMBL" id="JAJFAZ020000001">
    <property type="protein sequence ID" value="KAI5350604.1"/>
    <property type="molecule type" value="Genomic_DNA"/>
</dbReference>
<accession>A0AAD4ZM76</accession>
<keyword evidence="3" id="KW-1185">Reference proteome</keyword>
<feature type="region of interest" description="Disordered" evidence="1">
    <location>
        <begin position="117"/>
        <end position="196"/>
    </location>
</feature>
<feature type="compositionally biased region" description="Polar residues" evidence="1">
    <location>
        <begin position="136"/>
        <end position="151"/>
    </location>
</feature>
<reference evidence="2 3" key="1">
    <citation type="journal article" date="2022" name="G3 (Bethesda)">
        <title>Whole-genome sequence and methylome profiling of the almond [Prunus dulcis (Mill.) D.A. Webb] cultivar 'Nonpareil'.</title>
        <authorList>
            <person name="D'Amico-Willman K.M."/>
            <person name="Ouma W.Z."/>
            <person name="Meulia T."/>
            <person name="Sideli G.M."/>
            <person name="Gradziel T.M."/>
            <person name="Fresnedo-Ramirez J."/>
        </authorList>
    </citation>
    <scope>NUCLEOTIDE SEQUENCE [LARGE SCALE GENOMIC DNA]</scope>
    <source>
        <strain evidence="2">Clone GOH B32 T37-40</strain>
    </source>
</reference>
<sequence>MLHPRSDFNQTIVWPSKEPPYGLGSFTNSGSRLYVSDQMMWSGYRCRWNVKRNEMENKLQQLKSRLLKSRSLPNLSCILQRSSAALLGIHPSNPGLFLQQNPVAIFLPSRAPHSPVLPAVPSSQTLGDSSSHDLAESSTSAWPCPGTQSPAASGRSLDSMPSRDFTNSKSGSTLSVPSPTNFSKFRLPYCTTPAQP</sequence>
<dbReference type="Proteomes" id="UP001054821">
    <property type="component" value="Chromosome 1"/>
</dbReference>
<feature type="compositionally biased region" description="Polar residues" evidence="1">
    <location>
        <begin position="164"/>
        <end position="183"/>
    </location>
</feature>
<evidence type="ECO:0000313" key="3">
    <source>
        <dbReference type="Proteomes" id="UP001054821"/>
    </source>
</evidence>
<gene>
    <name evidence="2" type="ORF">L3X38_003495</name>
</gene>
<evidence type="ECO:0000313" key="2">
    <source>
        <dbReference type="EMBL" id="KAI5350604.1"/>
    </source>
</evidence>
<evidence type="ECO:0000256" key="1">
    <source>
        <dbReference type="SAM" id="MobiDB-lite"/>
    </source>
</evidence>
<protein>
    <submittedName>
        <fullName evidence="2">Uncharacterized protein</fullName>
    </submittedName>
</protein>
<name>A0AAD4ZM76_PRUDU</name>
<proteinExistence type="predicted"/>
<organism evidence="2 3">
    <name type="scientific">Prunus dulcis</name>
    <name type="common">Almond</name>
    <name type="synonym">Amygdalus dulcis</name>
    <dbReference type="NCBI Taxonomy" id="3755"/>
    <lineage>
        <taxon>Eukaryota</taxon>
        <taxon>Viridiplantae</taxon>
        <taxon>Streptophyta</taxon>
        <taxon>Embryophyta</taxon>
        <taxon>Tracheophyta</taxon>
        <taxon>Spermatophyta</taxon>
        <taxon>Magnoliopsida</taxon>
        <taxon>eudicotyledons</taxon>
        <taxon>Gunneridae</taxon>
        <taxon>Pentapetalae</taxon>
        <taxon>rosids</taxon>
        <taxon>fabids</taxon>
        <taxon>Rosales</taxon>
        <taxon>Rosaceae</taxon>
        <taxon>Amygdaloideae</taxon>
        <taxon>Amygdaleae</taxon>
        <taxon>Prunus</taxon>
    </lineage>
</organism>
<dbReference type="AlphaFoldDB" id="A0AAD4ZM76"/>